<dbReference type="EMBL" id="WOEZ01000253">
    <property type="protein sequence ID" value="NPT61112.1"/>
    <property type="molecule type" value="Genomic_DNA"/>
</dbReference>
<sequence length="167" mass="16759">MPNANLKWFGAAAFAAAPARAFASPAGGSSRPVTGFDLIDRGRGPANIVTPGNDMPAQHRHTQQVTLTMLDPTGTVGPDAACTLSNDKDSWCGQPGDTLTIGRSGGHPPVTCVTDGQTVASITVPEAPAQISGATGPFGHAVATAPQYPGVLVLAPASAPVASTAHR</sequence>
<comment type="caution">
    <text evidence="2">The sequence shown here is derived from an EMBL/GenBank/DDBJ whole genome shotgun (WGS) entry which is preliminary data.</text>
</comment>
<feature type="signal peptide" evidence="1">
    <location>
        <begin position="1"/>
        <end position="23"/>
    </location>
</feature>
<evidence type="ECO:0000313" key="2">
    <source>
        <dbReference type="EMBL" id="NPT61112.1"/>
    </source>
</evidence>
<feature type="chain" id="PRO_5037501421" evidence="1">
    <location>
        <begin position="24"/>
        <end position="167"/>
    </location>
</feature>
<dbReference type="RefSeq" id="WP_172176471.1">
    <property type="nucleotide sequence ID" value="NZ_WOEZ01000253.1"/>
</dbReference>
<dbReference type="Proteomes" id="UP000655523">
    <property type="component" value="Unassembled WGS sequence"/>
</dbReference>
<name>A0A972P0G8_9BURK</name>
<keyword evidence="1" id="KW-0732">Signal</keyword>
<evidence type="ECO:0000256" key="1">
    <source>
        <dbReference type="SAM" id="SignalP"/>
    </source>
</evidence>
<proteinExistence type="predicted"/>
<organism evidence="2 3">
    <name type="scientific">Paraburkholderia elongata</name>
    <dbReference type="NCBI Taxonomy" id="2675747"/>
    <lineage>
        <taxon>Bacteria</taxon>
        <taxon>Pseudomonadati</taxon>
        <taxon>Pseudomonadota</taxon>
        <taxon>Betaproteobacteria</taxon>
        <taxon>Burkholderiales</taxon>
        <taxon>Burkholderiaceae</taxon>
        <taxon>Paraburkholderia</taxon>
    </lineage>
</organism>
<reference evidence="2 3" key="1">
    <citation type="submission" date="2019-11" db="EMBL/GenBank/DDBJ databases">
        <title>Metabolism of dissolved organic matter in forest soils.</title>
        <authorList>
            <person name="Cyle K.T."/>
            <person name="Wilhelm R.C."/>
            <person name="Martinez C.E."/>
        </authorList>
    </citation>
    <scope>NUCLEOTIDE SEQUENCE [LARGE SCALE GENOMIC DNA]</scope>
    <source>
        <strain evidence="2 3">5N</strain>
    </source>
</reference>
<protein>
    <submittedName>
        <fullName evidence="2">Uncharacterized protein</fullName>
    </submittedName>
</protein>
<keyword evidence="3" id="KW-1185">Reference proteome</keyword>
<evidence type="ECO:0000313" key="3">
    <source>
        <dbReference type="Proteomes" id="UP000655523"/>
    </source>
</evidence>
<gene>
    <name evidence="2" type="ORF">GNZ13_42890</name>
</gene>
<dbReference type="AlphaFoldDB" id="A0A972P0G8"/>
<accession>A0A972P0G8</accession>